<keyword evidence="3" id="KW-1185">Reference proteome</keyword>
<proteinExistence type="predicted"/>
<dbReference type="PANTHER" id="PTHR39569">
    <property type="entry name" value="INORGANIC TRIPHOSPHATASE"/>
    <property type="match status" value="1"/>
</dbReference>
<dbReference type="InterPro" id="IPR039013">
    <property type="entry name" value="YgiF"/>
</dbReference>
<protein>
    <submittedName>
        <fullName evidence="2">CYTH domain-containing protein</fullName>
    </submittedName>
</protein>
<gene>
    <name evidence="2" type="ORF">M3P05_04655</name>
</gene>
<accession>A0ABT0PCZ0</accession>
<dbReference type="Proteomes" id="UP001203338">
    <property type="component" value="Unassembled WGS sequence"/>
</dbReference>
<dbReference type="SUPFAM" id="SSF55154">
    <property type="entry name" value="CYTH-like phosphatases"/>
    <property type="match status" value="1"/>
</dbReference>
<dbReference type="InterPro" id="IPR033469">
    <property type="entry name" value="CYTH-like_dom_sf"/>
</dbReference>
<dbReference type="PANTHER" id="PTHR39569:SF1">
    <property type="entry name" value="INORGANIC TRIPHOSPHATASE"/>
    <property type="match status" value="1"/>
</dbReference>
<dbReference type="Pfam" id="PF01928">
    <property type="entry name" value="CYTH"/>
    <property type="match status" value="1"/>
</dbReference>
<sequence length="198" mass="22522">MSSEVELKLLLTPEDHQSVLVTPCLAGKEVDIQHLDNTYFDTPGFDLMKNRAALRIRKKGDRYIQTLKTLGTSVDGLSRRGEWEWNLGEPVINEQELEKVWPENLQGIYSDSLRPVFQTDFERRVINLEWQGASIELALDDGWIITDSGRQRISELELELKSGPEAALHDLARVLGEGVDLTPCDISKAERGYQLVRF</sequence>
<dbReference type="RefSeq" id="WP_249698194.1">
    <property type="nucleotide sequence ID" value="NZ_JAMFLX010000004.1"/>
</dbReference>
<evidence type="ECO:0000259" key="1">
    <source>
        <dbReference type="PROSITE" id="PS51707"/>
    </source>
</evidence>
<dbReference type="SMART" id="SM01118">
    <property type="entry name" value="CYTH"/>
    <property type="match status" value="1"/>
</dbReference>
<dbReference type="Gene3D" id="2.40.320.10">
    <property type="entry name" value="Hypothetical Protein Pfu-838710-001"/>
    <property type="match status" value="1"/>
</dbReference>
<dbReference type="PROSITE" id="PS51707">
    <property type="entry name" value="CYTH"/>
    <property type="match status" value="1"/>
</dbReference>
<organism evidence="2 3">
    <name type="scientific">Parendozoicomonas callyspongiae</name>
    <dbReference type="NCBI Taxonomy" id="2942213"/>
    <lineage>
        <taxon>Bacteria</taxon>
        <taxon>Pseudomonadati</taxon>
        <taxon>Pseudomonadota</taxon>
        <taxon>Gammaproteobacteria</taxon>
        <taxon>Oceanospirillales</taxon>
        <taxon>Endozoicomonadaceae</taxon>
        <taxon>Parendozoicomonas</taxon>
    </lineage>
</organism>
<reference evidence="2 3" key="1">
    <citation type="submission" date="2022-05" db="EMBL/GenBank/DDBJ databases">
        <authorList>
            <person name="Park J.-S."/>
        </authorList>
    </citation>
    <scope>NUCLEOTIDE SEQUENCE [LARGE SCALE GENOMIC DNA]</scope>
    <source>
        <strain evidence="2 3">2012CJ34-2</strain>
    </source>
</reference>
<evidence type="ECO:0000313" key="3">
    <source>
        <dbReference type="Proteomes" id="UP001203338"/>
    </source>
</evidence>
<dbReference type="CDD" id="cd07756">
    <property type="entry name" value="CYTH-like_Pase_CHAD"/>
    <property type="match status" value="1"/>
</dbReference>
<evidence type="ECO:0000313" key="2">
    <source>
        <dbReference type="EMBL" id="MCL6269235.1"/>
    </source>
</evidence>
<name>A0ABT0PCZ0_9GAMM</name>
<dbReference type="InterPro" id="IPR023577">
    <property type="entry name" value="CYTH_domain"/>
</dbReference>
<feature type="domain" description="CYTH" evidence="1">
    <location>
        <begin position="2"/>
        <end position="198"/>
    </location>
</feature>
<comment type="caution">
    <text evidence="2">The sequence shown here is derived from an EMBL/GenBank/DDBJ whole genome shotgun (WGS) entry which is preliminary data.</text>
</comment>
<dbReference type="EMBL" id="JAMFLX010000004">
    <property type="protein sequence ID" value="MCL6269235.1"/>
    <property type="molecule type" value="Genomic_DNA"/>
</dbReference>